<name>A0A5D2ZGJ8_GOSMU</name>
<dbReference type="EMBL" id="CM017640">
    <property type="protein sequence ID" value="TYJ37682.1"/>
    <property type="molecule type" value="Genomic_DNA"/>
</dbReference>
<accession>A0A5D2ZGJ8</accession>
<sequence length="87" mass="9977">MVLLRGLAEVECKIQSQARTKYRRIWMRRYEPILHPTTPNASKTYEPSSKGSKFTIIFKQLNITPYPNVGPLIECTSYRTLVCSPTG</sequence>
<keyword evidence="2" id="KW-1185">Reference proteome</keyword>
<proteinExistence type="predicted"/>
<gene>
    <name evidence="1" type="ORF">E1A91_A05G392500v1</name>
</gene>
<reference evidence="1 2" key="1">
    <citation type="submission" date="2019-07" db="EMBL/GenBank/DDBJ databases">
        <title>WGS assembly of Gossypium mustelinum.</title>
        <authorList>
            <person name="Chen Z.J."/>
            <person name="Sreedasyam A."/>
            <person name="Ando A."/>
            <person name="Song Q."/>
            <person name="De L."/>
            <person name="Hulse-Kemp A."/>
            <person name="Ding M."/>
            <person name="Ye W."/>
            <person name="Kirkbride R."/>
            <person name="Jenkins J."/>
            <person name="Plott C."/>
            <person name="Lovell J."/>
            <person name="Lin Y.-M."/>
            <person name="Vaughn R."/>
            <person name="Liu B."/>
            <person name="Li W."/>
            <person name="Simpson S."/>
            <person name="Scheffler B."/>
            <person name="Saski C."/>
            <person name="Grover C."/>
            <person name="Hu G."/>
            <person name="Conover J."/>
            <person name="Carlson J."/>
            <person name="Shu S."/>
            <person name="Boston L."/>
            <person name="Williams M."/>
            <person name="Peterson D."/>
            <person name="Mcgee K."/>
            <person name="Jones D."/>
            <person name="Wendel J."/>
            <person name="Stelly D."/>
            <person name="Grimwood J."/>
            <person name="Schmutz J."/>
        </authorList>
    </citation>
    <scope>NUCLEOTIDE SEQUENCE [LARGE SCALE GENOMIC DNA]</scope>
    <source>
        <strain evidence="1">1408120.09</strain>
    </source>
</reference>
<protein>
    <submittedName>
        <fullName evidence="1">Uncharacterized protein</fullName>
    </submittedName>
</protein>
<organism evidence="1 2">
    <name type="scientific">Gossypium mustelinum</name>
    <name type="common">Cotton</name>
    <name type="synonym">Gossypium caicoense</name>
    <dbReference type="NCBI Taxonomy" id="34275"/>
    <lineage>
        <taxon>Eukaryota</taxon>
        <taxon>Viridiplantae</taxon>
        <taxon>Streptophyta</taxon>
        <taxon>Embryophyta</taxon>
        <taxon>Tracheophyta</taxon>
        <taxon>Spermatophyta</taxon>
        <taxon>Magnoliopsida</taxon>
        <taxon>eudicotyledons</taxon>
        <taxon>Gunneridae</taxon>
        <taxon>Pentapetalae</taxon>
        <taxon>rosids</taxon>
        <taxon>malvids</taxon>
        <taxon>Malvales</taxon>
        <taxon>Malvaceae</taxon>
        <taxon>Malvoideae</taxon>
        <taxon>Gossypium</taxon>
    </lineage>
</organism>
<dbReference type="AlphaFoldDB" id="A0A5D2ZGJ8"/>
<evidence type="ECO:0000313" key="2">
    <source>
        <dbReference type="Proteomes" id="UP000323597"/>
    </source>
</evidence>
<evidence type="ECO:0000313" key="1">
    <source>
        <dbReference type="EMBL" id="TYJ37682.1"/>
    </source>
</evidence>
<dbReference type="Proteomes" id="UP000323597">
    <property type="component" value="Chromosome A05"/>
</dbReference>